<evidence type="ECO:0000313" key="7">
    <source>
        <dbReference type="Proteomes" id="UP001157114"/>
    </source>
</evidence>
<dbReference type="InterPro" id="IPR006139">
    <property type="entry name" value="D-isomer_2_OHA_DH_cat_dom"/>
</dbReference>
<comment type="similarity">
    <text evidence="1 3">Belongs to the D-isomer specific 2-hydroxyacid dehydrogenase family.</text>
</comment>
<dbReference type="Pfam" id="PF00389">
    <property type="entry name" value="2-Hacid_dh"/>
    <property type="match status" value="1"/>
</dbReference>
<dbReference type="InterPro" id="IPR050223">
    <property type="entry name" value="D-isomer_2-hydroxyacid_DH"/>
</dbReference>
<evidence type="ECO:0000256" key="2">
    <source>
        <dbReference type="ARBA" id="ARBA00023002"/>
    </source>
</evidence>
<comment type="caution">
    <text evidence="6">The sequence shown here is derived from an EMBL/GenBank/DDBJ whole genome shotgun (WGS) entry which is preliminary data.</text>
</comment>
<dbReference type="InterPro" id="IPR036291">
    <property type="entry name" value="NAD(P)-bd_dom_sf"/>
</dbReference>
<dbReference type="SUPFAM" id="SSF52283">
    <property type="entry name" value="Formate/glycerate dehydrogenase catalytic domain-like"/>
    <property type="match status" value="1"/>
</dbReference>
<evidence type="ECO:0000256" key="1">
    <source>
        <dbReference type="ARBA" id="ARBA00005854"/>
    </source>
</evidence>
<dbReference type="InterPro" id="IPR006140">
    <property type="entry name" value="D-isomer_DH_NAD-bd"/>
</dbReference>
<dbReference type="PANTHER" id="PTHR10996">
    <property type="entry name" value="2-HYDROXYACID DEHYDROGENASE-RELATED"/>
    <property type="match status" value="1"/>
</dbReference>
<dbReference type="EMBL" id="BSSQ01000005">
    <property type="protein sequence ID" value="GLX67053.1"/>
    <property type="molecule type" value="Genomic_DNA"/>
</dbReference>
<organism evidence="6 7">
    <name type="scientific">Paenibacillus glycanilyticus</name>
    <dbReference type="NCBI Taxonomy" id="126569"/>
    <lineage>
        <taxon>Bacteria</taxon>
        <taxon>Bacillati</taxon>
        <taxon>Bacillota</taxon>
        <taxon>Bacilli</taxon>
        <taxon>Bacillales</taxon>
        <taxon>Paenibacillaceae</taxon>
        <taxon>Paenibacillus</taxon>
    </lineage>
</organism>
<evidence type="ECO:0000259" key="4">
    <source>
        <dbReference type="Pfam" id="PF00389"/>
    </source>
</evidence>
<evidence type="ECO:0000256" key="3">
    <source>
        <dbReference type="RuleBase" id="RU003719"/>
    </source>
</evidence>
<reference evidence="6 7" key="1">
    <citation type="submission" date="2023-03" db="EMBL/GenBank/DDBJ databases">
        <title>Draft genome sequence of the bacteria which degrade cell wall of Tricholomamatutake.</title>
        <authorList>
            <person name="Konishi Y."/>
            <person name="Fukuta Y."/>
            <person name="Shirasaka N."/>
        </authorList>
    </citation>
    <scope>NUCLEOTIDE SEQUENCE [LARGE SCALE GENOMIC DNA]</scope>
    <source>
        <strain evidence="7">mu1</strain>
    </source>
</reference>
<dbReference type="Proteomes" id="UP001157114">
    <property type="component" value="Unassembled WGS sequence"/>
</dbReference>
<dbReference type="PANTHER" id="PTHR10996:SF283">
    <property type="entry name" value="GLYOXYLATE_HYDROXYPYRUVATE REDUCTASE B"/>
    <property type="match status" value="1"/>
</dbReference>
<dbReference type="CDD" id="cd05301">
    <property type="entry name" value="GDH"/>
    <property type="match status" value="1"/>
</dbReference>
<feature type="domain" description="D-isomer specific 2-hydroxyacid dehydrogenase catalytic" evidence="4">
    <location>
        <begin position="5"/>
        <end position="319"/>
    </location>
</feature>
<keyword evidence="2 3" id="KW-0560">Oxidoreductase</keyword>
<dbReference type="SUPFAM" id="SSF51735">
    <property type="entry name" value="NAD(P)-binding Rossmann-fold domains"/>
    <property type="match status" value="1"/>
</dbReference>
<name>A0ABQ6GCR1_9BACL</name>
<sequence>MRPKVYISSKVSDEVKAYLDQHCDCEMWQNPERAITGQELADKIGDVDGLLAAGNAISERLLSAAPKLRAVSNISVGYNHNDLDAMKKRGIIGTHTPYVLDDTVADLTLALMLAAARRVTELHNLVRAGGWQRGIGDQLFGLDVHHAKLGIIGMGRIGEQIAKRAKFGFDMEVSYYNRSRKPETEERLGVNYAPLDELLGQSDFIVLMTPLTAETKHMIGAEQFNRMKRTAIFINVSRGETVDEAALIEALRDKRIYAAGLDVYEKEPVSADNPLLQLDNVVTLPHIGSATQKTRDDMAMVAARNLVDALYGREPQYVIPELKNG</sequence>
<evidence type="ECO:0000259" key="5">
    <source>
        <dbReference type="Pfam" id="PF02826"/>
    </source>
</evidence>
<dbReference type="PROSITE" id="PS00065">
    <property type="entry name" value="D_2_HYDROXYACID_DH_1"/>
    <property type="match status" value="1"/>
</dbReference>
<dbReference type="Pfam" id="PF02826">
    <property type="entry name" value="2-Hacid_dh_C"/>
    <property type="match status" value="1"/>
</dbReference>
<proteinExistence type="inferred from homology"/>
<evidence type="ECO:0000313" key="6">
    <source>
        <dbReference type="EMBL" id="GLX67053.1"/>
    </source>
</evidence>
<accession>A0ABQ6GCR1</accession>
<gene>
    <name evidence="6" type="ORF">MU1_13970</name>
</gene>
<feature type="domain" description="D-isomer specific 2-hydroxyacid dehydrogenase NAD-binding" evidence="5">
    <location>
        <begin position="109"/>
        <end position="288"/>
    </location>
</feature>
<dbReference type="RefSeq" id="WP_284237772.1">
    <property type="nucleotide sequence ID" value="NZ_BSSQ01000005.1"/>
</dbReference>
<keyword evidence="7" id="KW-1185">Reference proteome</keyword>
<dbReference type="InterPro" id="IPR029752">
    <property type="entry name" value="D-isomer_DH_CS1"/>
</dbReference>
<protein>
    <submittedName>
        <fullName evidence="6">Bifunctional glyoxylate/hydroxypyruvate reductase B</fullName>
    </submittedName>
</protein>
<dbReference type="Gene3D" id="3.40.50.720">
    <property type="entry name" value="NAD(P)-binding Rossmann-like Domain"/>
    <property type="match status" value="2"/>
</dbReference>